<dbReference type="Gene3D" id="3.40.50.1820">
    <property type="entry name" value="alpha/beta hydrolase"/>
    <property type="match status" value="1"/>
</dbReference>
<evidence type="ECO:0000313" key="4">
    <source>
        <dbReference type="EMBL" id="CAA9548801.1"/>
    </source>
</evidence>
<protein>
    <submittedName>
        <fullName evidence="4">Polyhydroxyalkanoic acid synthase</fullName>
    </submittedName>
</protein>
<dbReference type="GO" id="GO:0016746">
    <property type="term" value="F:acyltransferase activity"/>
    <property type="evidence" value="ECO:0007669"/>
    <property type="project" value="UniProtKB-KW"/>
</dbReference>
<gene>
    <name evidence="4" type="ORF">AVDCRST_MAG23-2792</name>
</gene>
<evidence type="ECO:0000259" key="3">
    <source>
        <dbReference type="Pfam" id="PF07167"/>
    </source>
</evidence>
<evidence type="ECO:0000256" key="1">
    <source>
        <dbReference type="ARBA" id="ARBA00022679"/>
    </source>
</evidence>
<dbReference type="GO" id="GO:0042619">
    <property type="term" value="P:poly-hydroxybutyrate biosynthetic process"/>
    <property type="evidence" value="ECO:0007669"/>
    <property type="project" value="InterPro"/>
</dbReference>
<organism evidence="4">
    <name type="scientific">uncultured Sphingosinicella sp</name>
    <dbReference type="NCBI Taxonomy" id="478748"/>
    <lineage>
        <taxon>Bacteria</taxon>
        <taxon>Pseudomonadati</taxon>
        <taxon>Pseudomonadota</taxon>
        <taxon>Alphaproteobacteria</taxon>
        <taxon>Sphingomonadales</taxon>
        <taxon>Sphingosinicellaceae</taxon>
        <taxon>Sphingosinicella</taxon>
        <taxon>environmental samples</taxon>
    </lineage>
</organism>
<proteinExistence type="predicted"/>
<keyword evidence="1" id="KW-0808">Transferase</keyword>
<feature type="domain" description="Poly-beta-hydroxybutyrate polymerase N-terminal" evidence="3">
    <location>
        <begin position="110"/>
        <end position="279"/>
    </location>
</feature>
<keyword evidence="2" id="KW-0012">Acyltransferase</keyword>
<evidence type="ECO:0000256" key="2">
    <source>
        <dbReference type="ARBA" id="ARBA00023315"/>
    </source>
</evidence>
<dbReference type="InterPro" id="IPR010941">
    <property type="entry name" value="PhaC_N"/>
</dbReference>
<dbReference type="Pfam" id="PF07167">
    <property type="entry name" value="PhaC_N"/>
    <property type="match status" value="1"/>
</dbReference>
<sequence>MTDSRVWTVPSAAPSPTELAEAWSRVVTSAADVLRSTANTAANPPAPLPYDPASPIRAFSSFATHLLTNPAQAMAAQQQAATDFMQLWSSAASRAAGATPEPLIAPERGDRRFNDPAWSEEPVFDYLKQAYLLATKRMVELVENAEGLDEATRTRVLFFTQQYLHALSPANFPFTNPEAIRKAIDTGSVSLISGLANMLADAAAQPGIVQRRSTAEFELGVDIAATPGSVVYQNELLQLIQYSPATDEVYRRPILYVPPLVNKYYLMDLQPKSSLIRWLVEQGHTIFVVSWVNPGAELADMDMADYIKLGPIAALDAIEQATDERVVDMFGFCMGGTLIAMALAYLAGRGEGDRVASATTMGSLFDFAELGQWATFSEPEQLKAMERHLDHKGFMAAQDLQTLFSAVRANDLIWSSVVSHYLLDRDAPPSDILYWFADGAHIPRAFLLSYATQLLRDNLLKEPGGVLIDGVPLDLGAVKTPLLAISLKDDHVSAWSATYDGARLFGGPVTFLLGGSGHNAGVINPPSANKHGFWTNEETPESADAWFARATKQDGSWWPHWQARLAAGQDKVPARAPGSGKLPAIEPAPGSYVRMKG</sequence>
<dbReference type="SUPFAM" id="SSF53474">
    <property type="entry name" value="alpha/beta-Hydrolases"/>
    <property type="match status" value="1"/>
</dbReference>
<dbReference type="AlphaFoldDB" id="A0A6J4UIK8"/>
<reference evidence="4" key="1">
    <citation type="submission" date="2020-02" db="EMBL/GenBank/DDBJ databases">
        <authorList>
            <person name="Meier V. D."/>
        </authorList>
    </citation>
    <scope>NUCLEOTIDE SEQUENCE</scope>
    <source>
        <strain evidence="4">AVDCRST_MAG23</strain>
    </source>
</reference>
<name>A0A6J4UIK8_9SPHN</name>
<accession>A0A6J4UIK8</accession>
<dbReference type="InterPro" id="IPR029058">
    <property type="entry name" value="AB_hydrolase_fold"/>
</dbReference>
<dbReference type="EMBL" id="CADCWD010000094">
    <property type="protein sequence ID" value="CAA9548801.1"/>
    <property type="molecule type" value="Genomic_DNA"/>
</dbReference>
<dbReference type="PANTHER" id="PTHR36837">
    <property type="entry name" value="POLY(3-HYDROXYALKANOATE) POLYMERASE SUBUNIT PHAC"/>
    <property type="match status" value="1"/>
</dbReference>
<dbReference type="PANTHER" id="PTHR36837:SF5">
    <property type="entry name" value="POLY-3-HYDROXYBUTYRATE SYNTHASE"/>
    <property type="match status" value="1"/>
</dbReference>
<dbReference type="InterPro" id="IPR051321">
    <property type="entry name" value="PHA/PHB_synthase"/>
</dbReference>